<evidence type="ECO:0000313" key="3">
    <source>
        <dbReference type="EMBL" id="GAA0160779.1"/>
    </source>
</evidence>
<feature type="region of interest" description="Disordered" evidence="1">
    <location>
        <begin position="284"/>
        <end position="305"/>
    </location>
</feature>
<reference evidence="3 4" key="1">
    <citation type="submission" date="2024-01" db="EMBL/GenBank/DDBJ databases">
        <title>The complete chloroplast genome sequence of Lithospermum erythrorhizon: insights into the phylogenetic relationship among Boraginaceae species and the maternal lineages of purple gromwells.</title>
        <authorList>
            <person name="Okada T."/>
            <person name="Watanabe K."/>
        </authorList>
    </citation>
    <scope>NUCLEOTIDE SEQUENCE [LARGE SCALE GENOMIC DNA]</scope>
</reference>
<feature type="region of interest" description="Disordered" evidence="1">
    <location>
        <begin position="586"/>
        <end position="605"/>
    </location>
</feature>
<dbReference type="PROSITE" id="PS51840">
    <property type="entry name" value="C2_NT"/>
    <property type="match status" value="1"/>
</dbReference>
<feature type="compositionally biased region" description="Polar residues" evidence="1">
    <location>
        <begin position="290"/>
        <end position="303"/>
    </location>
</feature>
<sequence>MVVKFIKWSSAAAPPPTRKFNVKVKSLRLQGLHIDQENDKINVEEEKKEKVVILKIKWEGEQEKFGFGLFHRNKSKLRKDFSSKRKLKKGDSIVEWDNDEFENICCFTIIGGGGIIKNSFESPSWIVSFSILYGDEKAEQKGKLMVAGKVSVDIAEVASKMEAQVERKLPVKFHIGGFAREAILIVQLSFDEIREVGAESRLVGATTADKPQAIGGSTRVSTEVAERLGLMTKSASFSSPVAQSSLTRKKGFFSFKRRRLSIEEPLVNNRFSGIISGLNKIGDANEDKSTSSPQENNVLQASSVDEHQEEYISTDSWVTKEITSRDRRTKLKTSMFFASFDQRSDKAAGESACSVLATVISYWLHSNKCSMPTQSEFDNLIIEGSAEWRKFCGADTYMNDFPNKHFDLETIMNADIRPISISHNQSFIAFFGPEKFDCLKGVRSFDEIWDEIEKGIEENEPRVYIMSWNDHFFVMKFEKNDIYIIDTLGERLFEGCNQAYILKFDESSEMVAKKDDEAEKGEEEEEEELICIGRECCKEFIKRFLAAIPLEELEEEEKKKNVSYFSLHHRLQIEFNFSYPLYPISSSSTSSPFSSSTSTPSPLHG</sequence>
<dbReference type="PANTHER" id="PTHR31182:SF17">
    <property type="entry name" value="EEIG1_EHBP1 PROTEIN AMINO-TERMINAL DOMAIN PROTEIN"/>
    <property type="match status" value="1"/>
</dbReference>
<gene>
    <name evidence="3" type="ORF">LIER_17255</name>
</gene>
<dbReference type="EMBL" id="BAABME010003991">
    <property type="protein sequence ID" value="GAA0160779.1"/>
    <property type="molecule type" value="Genomic_DNA"/>
</dbReference>
<evidence type="ECO:0000259" key="2">
    <source>
        <dbReference type="PROSITE" id="PS51840"/>
    </source>
</evidence>
<dbReference type="PANTHER" id="PTHR31182">
    <property type="entry name" value="C2 NT-TYPE DOMAIN-CONTAINING PROTEIN"/>
    <property type="match status" value="1"/>
</dbReference>
<evidence type="ECO:0000256" key="1">
    <source>
        <dbReference type="SAM" id="MobiDB-lite"/>
    </source>
</evidence>
<dbReference type="InterPro" id="IPR019448">
    <property type="entry name" value="NT-C2"/>
</dbReference>
<evidence type="ECO:0000313" key="4">
    <source>
        <dbReference type="Proteomes" id="UP001454036"/>
    </source>
</evidence>
<feature type="domain" description="C2 NT-type" evidence="2">
    <location>
        <begin position="10"/>
        <end position="192"/>
    </location>
</feature>
<protein>
    <recommendedName>
        <fullName evidence="2">C2 NT-type domain-containing protein</fullName>
    </recommendedName>
</protein>
<proteinExistence type="predicted"/>
<name>A0AAV3QAE5_LITER</name>
<keyword evidence="4" id="KW-1185">Reference proteome</keyword>
<comment type="caution">
    <text evidence="3">The sequence shown here is derived from an EMBL/GenBank/DDBJ whole genome shotgun (WGS) entry which is preliminary data.</text>
</comment>
<dbReference type="Proteomes" id="UP001454036">
    <property type="component" value="Unassembled WGS sequence"/>
</dbReference>
<accession>A0AAV3QAE5</accession>
<organism evidence="3 4">
    <name type="scientific">Lithospermum erythrorhizon</name>
    <name type="common">Purple gromwell</name>
    <name type="synonym">Lithospermum officinale var. erythrorhizon</name>
    <dbReference type="NCBI Taxonomy" id="34254"/>
    <lineage>
        <taxon>Eukaryota</taxon>
        <taxon>Viridiplantae</taxon>
        <taxon>Streptophyta</taxon>
        <taxon>Embryophyta</taxon>
        <taxon>Tracheophyta</taxon>
        <taxon>Spermatophyta</taxon>
        <taxon>Magnoliopsida</taxon>
        <taxon>eudicotyledons</taxon>
        <taxon>Gunneridae</taxon>
        <taxon>Pentapetalae</taxon>
        <taxon>asterids</taxon>
        <taxon>lamiids</taxon>
        <taxon>Boraginales</taxon>
        <taxon>Boraginaceae</taxon>
        <taxon>Boraginoideae</taxon>
        <taxon>Lithospermeae</taxon>
        <taxon>Lithospermum</taxon>
    </lineage>
</organism>
<dbReference type="AlphaFoldDB" id="A0AAV3QAE5"/>